<dbReference type="OrthoDB" id="7502269at2"/>
<feature type="transmembrane region" description="Helical" evidence="1">
    <location>
        <begin position="85"/>
        <end position="105"/>
    </location>
</feature>
<accession>B8IH21</accession>
<keyword evidence="1" id="KW-0812">Transmembrane</keyword>
<keyword evidence="1" id="KW-1133">Transmembrane helix</keyword>
<evidence type="ECO:0000313" key="2">
    <source>
        <dbReference type="EMBL" id="ACL57896.1"/>
    </source>
</evidence>
<dbReference type="HOGENOM" id="CLU_1756739_0_0_5"/>
<keyword evidence="3" id="KW-1185">Reference proteome</keyword>
<dbReference type="RefSeq" id="WP_015929571.1">
    <property type="nucleotide sequence ID" value="NC_011894.1"/>
</dbReference>
<dbReference type="EMBL" id="CP001349">
    <property type="protein sequence ID" value="ACL57896.1"/>
    <property type="molecule type" value="Genomic_DNA"/>
</dbReference>
<name>B8IH21_METNO</name>
<protein>
    <recommendedName>
        <fullName evidence="4">Transmembrane protein</fullName>
    </recommendedName>
</protein>
<feature type="transmembrane region" description="Helical" evidence="1">
    <location>
        <begin position="54"/>
        <end position="73"/>
    </location>
</feature>
<evidence type="ECO:0008006" key="4">
    <source>
        <dbReference type="Google" id="ProtNLM"/>
    </source>
</evidence>
<organism evidence="2 3">
    <name type="scientific">Methylobacterium nodulans (strain LMG 21967 / CNCM I-2342 / ORS 2060)</name>
    <dbReference type="NCBI Taxonomy" id="460265"/>
    <lineage>
        <taxon>Bacteria</taxon>
        <taxon>Pseudomonadati</taxon>
        <taxon>Pseudomonadota</taxon>
        <taxon>Alphaproteobacteria</taxon>
        <taxon>Hyphomicrobiales</taxon>
        <taxon>Methylobacteriaceae</taxon>
        <taxon>Methylobacterium</taxon>
    </lineage>
</organism>
<keyword evidence="1" id="KW-0472">Membrane</keyword>
<feature type="transmembrane region" description="Helical" evidence="1">
    <location>
        <begin position="117"/>
        <end position="136"/>
    </location>
</feature>
<dbReference type="Proteomes" id="UP000008207">
    <property type="component" value="Chromosome"/>
</dbReference>
<reference evidence="2 3" key="1">
    <citation type="submission" date="2009-01" db="EMBL/GenBank/DDBJ databases">
        <title>Complete sequence of chromosome of Methylobacterium nodulans ORS 2060.</title>
        <authorList>
            <consortium name="US DOE Joint Genome Institute"/>
            <person name="Lucas S."/>
            <person name="Copeland A."/>
            <person name="Lapidus A."/>
            <person name="Glavina del Rio T."/>
            <person name="Dalin E."/>
            <person name="Tice H."/>
            <person name="Bruce D."/>
            <person name="Goodwin L."/>
            <person name="Pitluck S."/>
            <person name="Sims D."/>
            <person name="Brettin T."/>
            <person name="Detter J.C."/>
            <person name="Han C."/>
            <person name="Larimer F."/>
            <person name="Land M."/>
            <person name="Hauser L."/>
            <person name="Kyrpides N."/>
            <person name="Ivanova N."/>
            <person name="Marx C.J."/>
            <person name="Richardson P."/>
        </authorList>
    </citation>
    <scope>NUCLEOTIDE SEQUENCE [LARGE SCALE GENOMIC DNA]</scope>
    <source>
        <strain evidence="3">LMG 21967 / CNCM I-2342 / ORS 2060</strain>
    </source>
</reference>
<dbReference type="STRING" id="460265.Mnod_2945"/>
<dbReference type="KEGG" id="mno:Mnod_2945"/>
<proteinExistence type="predicted"/>
<dbReference type="AlphaFoldDB" id="B8IH21"/>
<gene>
    <name evidence="2" type="ordered locus">Mnod_2945</name>
</gene>
<sequence length="149" mass="16356">MPTSNVGMTSLNKTRSTEWLLACCAIAWGCAILQPGELFEISSYQMLGLIMRETTWGALAILIGCLRCLGLAVNGWWRRSPILRALGSYASGFFWLSLCILQFAAARKSGLGLPPGVYFYIVFFGFEGWCLAAAGYDMQKAGSFSMRGR</sequence>
<dbReference type="eggNOG" id="ENOG5030ZQV">
    <property type="taxonomic scope" value="Bacteria"/>
</dbReference>
<evidence type="ECO:0000313" key="3">
    <source>
        <dbReference type="Proteomes" id="UP000008207"/>
    </source>
</evidence>
<evidence type="ECO:0000256" key="1">
    <source>
        <dbReference type="SAM" id="Phobius"/>
    </source>
</evidence>